<evidence type="ECO:0000259" key="1">
    <source>
        <dbReference type="Pfam" id="PF07238"/>
    </source>
</evidence>
<evidence type="ECO:0000313" key="2">
    <source>
        <dbReference type="EMBL" id="PLX63645.1"/>
    </source>
</evidence>
<gene>
    <name evidence="2" type="ORF">C0630_01785</name>
</gene>
<dbReference type="GO" id="GO:0035438">
    <property type="term" value="F:cyclic-di-GMP binding"/>
    <property type="evidence" value="ECO:0007669"/>
    <property type="project" value="InterPro"/>
</dbReference>
<dbReference type="Proteomes" id="UP000235015">
    <property type="component" value="Unassembled WGS sequence"/>
</dbReference>
<proteinExistence type="predicted"/>
<dbReference type="EMBL" id="PKUN01000001">
    <property type="protein sequence ID" value="PLX63645.1"/>
    <property type="molecule type" value="Genomic_DNA"/>
</dbReference>
<accession>A0A2N6D1T2</accession>
<dbReference type="STRING" id="1111735.GCA_000428045_02409"/>
<dbReference type="AlphaFoldDB" id="A0A2N6D1T2"/>
<dbReference type="SUPFAM" id="SSF141371">
    <property type="entry name" value="PilZ domain-like"/>
    <property type="match status" value="1"/>
</dbReference>
<comment type="caution">
    <text evidence="2">The sequence shown here is derived from an EMBL/GenBank/DDBJ whole genome shotgun (WGS) entry which is preliminary data.</text>
</comment>
<dbReference type="Pfam" id="PF07238">
    <property type="entry name" value="PilZ"/>
    <property type="match status" value="1"/>
</dbReference>
<protein>
    <submittedName>
        <fullName evidence="2">PilZ domain-containing protein</fullName>
    </submittedName>
</protein>
<feature type="domain" description="PilZ" evidence="1">
    <location>
        <begin position="3"/>
        <end position="107"/>
    </location>
</feature>
<organism evidence="2 3">
    <name type="scientific">Sedimenticola selenatireducens</name>
    <dbReference type="NCBI Taxonomy" id="191960"/>
    <lineage>
        <taxon>Bacteria</taxon>
        <taxon>Pseudomonadati</taxon>
        <taxon>Pseudomonadota</taxon>
        <taxon>Gammaproteobacteria</taxon>
        <taxon>Chromatiales</taxon>
        <taxon>Sedimenticolaceae</taxon>
        <taxon>Sedimenticola</taxon>
    </lineage>
</organism>
<dbReference type="InterPro" id="IPR009875">
    <property type="entry name" value="PilZ_domain"/>
</dbReference>
<reference evidence="2 3" key="1">
    <citation type="submission" date="2017-11" db="EMBL/GenBank/DDBJ databases">
        <title>Genome-resolved metagenomics identifies genetic mobility, metabolic interactions, and unexpected diversity in perchlorate-reducing communities.</title>
        <authorList>
            <person name="Barnum T.P."/>
            <person name="Figueroa I.A."/>
            <person name="Carlstrom C.I."/>
            <person name="Lucas L.N."/>
            <person name="Engelbrektson A.L."/>
            <person name="Coates J.D."/>
        </authorList>
    </citation>
    <scope>NUCLEOTIDE SEQUENCE [LARGE SCALE GENOMIC DNA]</scope>
    <source>
        <strain evidence="2">BM301</strain>
    </source>
</reference>
<name>A0A2N6D1T2_9GAMM</name>
<evidence type="ECO:0000313" key="3">
    <source>
        <dbReference type="Proteomes" id="UP000235015"/>
    </source>
</evidence>
<dbReference type="Gene3D" id="2.40.10.220">
    <property type="entry name" value="predicted glycosyltransferase like domains"/>
    <property type="match status" value="1"/>
</dbReference>
<sequence>MSDKRSNPRKICDARIDILDAESNEVIGTLVNISVSGFMMISEKSLPENYVFQFKVVFSPGAADSHTIQLGAESLWVQEVEGSNQRWIGFHIIDISDSDKAVISALIGDWRE</sequence>
<dbReference type="RefSeq" id="WP_029134407.1">
    <property type="nucleotide sequence ID" value="NZ_CAXXYC010000003.1"/>
</dbReference>